<dbReference type="RefSeq" id="WP_044399776.1">
    <property type="nucleotide sequence ID" value="NZ_AP022213.1"/>
</dbReference>
<evidence type="ECO:0000256" key="1">
    <source>
        <dbReference type="SAM" id="Phobius"/>
    </source>
</evidence>
<accession>A0A679GDZ5</accession>
<evidence type="ECO:0000313" key="7">
    <source>
        <dbReference type="Proteomes" id="UP000501237"/>
    </source>
</evidence>
<dbReference type="Proteomes" id="UP000501237">
    <property type="component" value="Chromosome"/>
</dbReference>
<name>A0A679GDZ5_9GAMM</name>
<dbReference type="GeneID" id="57398467"/>
<evidence type="ECO:0000313" key="8">
    <source>
        <dbReference type="Proteomes" id="UP000515591"/>
    </source>
</evidence>
<organism evidence="3 7">
    <name type="scientific">Metapseudomonas otitidis</name>
    <dbReference type="NCBI Taxonomy" id="319939"/>
    <lineage>
        <taxon>Bacteria</taxon>
        <taxon>Pseudomonadati</taxon>
        <taxon>Pseudomonadota</taxon>
        <taxon>Gammaproteobacteria</taxon>
        <taxon>Pseudomonadales</taxon>
        <taxon>Pseudomonadaceae</taxon>
        <taxon>Metapseudomonas</taxon>
    </lineage>
</organism>
<reference evidence="4 9" key="4">
    <citation type="submission" date="2023-10" db="EMBL/GenBank/DDBJ databases">
        <title>Pseudomonas otitidis isolated from a paediatric patient with cystic fibrosis in Chile.</title>
        <authorList>
            <person name="Amsteins-Romero L."/>
            <person name="Opazo-Capurro A."/>
            <person name="Matus-Kohler M."/>
            <person name="Gonzalez-Rocha G."/>
        </authorList>
    </citation>
    <scope>NUCLEOTIDE SEQUENCE [LARGE SCALE GENOMIC DNA]</scope>
    <source>
        <strain evidence="4 9">P-714</strain>
    </source>
</reference>
<dbReference type="Proteomes" id="UP000461288">
    <property type="component" value="Unassembled WGS sequence"/>
</dbReference>
<feature type="transmembrane region" description="Helical" evidence="1">
    <location>
        <begin position="62"/>
        <end position="82"/>
    </location>
</feature>
<dbReference type="AlphaFoldDB" id="A0A679GDZ5"/>
<dbReference type="EMBL" id="WTFN01000038">
    <property type="protein sequence ID" value="MWK57560.1"/>
    <property type="molecule type" value="Genomic_DNA"/>
</dbReference>
<keyword evidence="1" id="KW-1133">Transmembrane helix</keyword>
<dbReference type="Proteomes" id="UP000515591">
    <property type="component" value="Chromosome"/>
</dbReference>
<dbReference type="Proteomes" id="UP001273935">
    <property type="component" value="Unassembled WGS sequence"/>
</dbReference>
<dbReference type="EMBL" id="AP022642">
    <property type="protein sequence ID" value="BCA29271.1"/>
    <property type="molecule type" value="Genomic_DNA"/>
</dbReference>
<evidence type="ECO:0000313" key="3">
    <source>
        <dbReference type="EMBL" id="BCA29271.1"/>
    </source>
</evidence>
<keyword evidence="9" id="KW-1185">Reference proteome</keyword>
<reference evidence="3 7" key="3">
    <citation type="journal article" date="2020" name="Microbiol. Resour. Announc.">
        <title>Complete genome sequence of Pseudomonas otitidis strain MrB4, isolated from Lake Biwa in Japan.</title>
        <authorList>
            <person name="Miyazaki K."/>
            <person name="Hase E."/>
            <person name="Maruya T."/>
        </authorList>
    </citation>
    <scope>NUCLEOTIDE SEQUENCE [LARGE SCALE GENOMIC DNA]</scope>
    <source>
        <strain evidence="3 7">MrB4</strain>
    </source>
</reference>
<feature type="transmembrane region" description="Helical" evidence="1">
    <location>
        <begin position="20"/>
        <end position="42"/>
    </location>
</feature>
<keyword evidence="1" id="KW-0472">Membrane</keyword>
<protein>
    <recommendedName>
        <fullName evidence="10">LPXTG-motif cell wall anchor domain-containing protein</fullName>
    </recommendedName>
</protein>
<evidence type="ECO:0000313" key="2">
    <source>
        <dbReference type="EMBL" id="BBT17176.1"/>
    </source>
</evidence>
<keyword evidence="1" id="KW-0812">Transmembrane</keyword>
<evidence type="ECO:0000313" key="4">
    <source>
        <dbReference type="EMBL" id="MDV3440791.1"/>
    </source>
</evidence>
<reference evidence="2 8" key="1">
    <citation type="submission" date="2019-12" db="EMBL/GenBank/DDBJ databases">
        <title>complete genome sequences of Pseudomonas otitidis str. WP8-S17-CRE-03 isolated from wastewater treatment plant effluent.</title>
        <authorList>
            <person name="Sekizuka T."/>
            <person name="Itokawa K."/>
            <person name="Yatsu K."/>
            <person name="Inamine Y."/>
            <person name="Kuroda M."/>
        </authorList>
    </citation>
    <scope>NUCLEOTIDE SEQUENCE [LARGE SCALE GENOMIC DNA]</scope>
    <source>
        <strain evidence="2 8">WP8-S17-CRE-03</strain>
    </source>
</reference>
<evidence type="ECO:0000313" key="6">
    <source>
        <dbReference type="Proteomes" id="UP000461288"/>
    </source>
</evidence>
<evidence type="ECO:0000313" key="9">
    <source>
        <dbReference type="Proteomes" id="UP001273935"/>
    </source>
</evidence>
<dbReference type="KEGG" id="poj:PtoMrB4_32480"/>
<proteinExistence type="predicted"/>
<gene>
    <name evidence="5" type="ORF">GO594_16385</name>
    <name evidence="3" type="ORF">PtoMrB4_32480</name>
    <name evidence="4" type="ORF">R0G64_15295</name>
    <name evidence="2" type="ORF">WP8S17C03_32250</name>
</gene>
<dbReference type="EMBL" id="AP022213">
    <property type="protein sequence ID" value="BBT17176.1"/>
    <property type="molecule type" value="Genomic_DNA"/>
</dbReference>
<evidence type="ECO:0008006" key="10">
    <source>
        <dbReference type="Google" id="ProtNLM"/>
    </source>
</evidence>
<evidence type="ECO:0000313" key="5">
    <source>
        <dbReference type="EMBL" id="MWK57560.1"/>
    </source>
</evidence>
<reference evidence="5 6" key="2">
    <citation type="submission" date="2019-12" db="EMBL/GenBank/DDBJ databases">
        <title>Draft genome sequence of Pseudomonas otitidis recovered from a chicken carcass.</title>
        <authorList>
            <person name="Vieira T.R."/>
            <person name="Oliviera E.F.C."/>
            <person name="Silva N.M.V."/>
            <person name="Sambrano G.E."/>
            <person name="Cibulski S.P."/>
            <person name="Cardoso M.R.I."/>
        </authorList>
    </citation>
    <scope>NUCLEOTIDE SEQUENCE [LARGE SCALE GENOMIC DNA]</scope>
    <source>
        <strain evidence="5 6">25_K</strain>
    </source>
</reference>
<sequence>MRQPDGFDARRLRPHAPRHLGWRLLAGCAALIATLGILLAMAGSATLLGRPPALGPLNDSTGAALTLLVSGLLLLAFGVGLWRHARRRFRRRSNLDLSPRLMKKRH</sequence>
<dbReference type="EMBL" id="JAWJUL010000055">
    <property type="protein sequence ID" value="MDV3440791.1"/>
    <property type="molecule type" value="Genomic_DNA"/>
</dbReference>